<reference evidence="2" key="2">
    <citation type="submission" date="2014-06" db="EMBL/GenBank/DDBJ databases">
        <authorList>
            <person name="Aslett M."/>
        </authorList>
    </citation>
    <scope>NUCLEOTIDE SEQUENCE</scope>
</reference>
<feature type="region of interest" description="Disordered" evidence="1">
    <location>
        <begin position="53"/>
        <end position="72"/>
    </location>
</feature>
<evidence type="ECO:0000313" key="4">
    <source>
        <dbReference type="WBParaSite" id="EgrG_000949900"/>
    </source>
</evidence>
<gene>
    <name evidence="2" type="ORF">EgrG_000949900</name>
</gene>
<reference evidence="2 3" key="1">
    <citation type="journal article" date="2013" name="Nature">
        <title>The genomes of four tapeworm species reveal adaptations to parasitism.</title>
        <authorList>
            <person name="Tsai I.J."/>
            <person name="Zarowiecki M."/>
            <person name="Holroyd N."/>
            <person name="Garciarrubio A."/>
            <person name="Sanchez-Flores A."/>
            <person name="Brooks K.L."/>
            <person name="Tracey A."/>
            <person name="Bobes R.J."/>
            <person name="Fragoso G."/>
            <person name="Sciutto E."/>
            <person name="Aslett M."/>
            <person name="Beasley H."/>
            <person name="Bennett H.M."/>
            <person name="Cai J."/>
            <person name="Camicia F."/>
            <person name="Clark R."/>
            <person name="Cucher M."/>
            <person name="De Silva N."/>
            <person name="Day T.A."/>
            <person name="Deplazes P."/>
            <person name="Estrada K."/>
            <person name="Fernandez C."/>
            <person name="Holland P.W."/>
            <person name="Hou J."/>
            <person name="Hu S."/>
            <person name="Huckvale T."/>
            <person name="Hung S.S."/>
            <person name="Kamenetzky L."/>
            <person name="Keane J.A."/>
            <person name="Kiss F."/>
            <person name="Koziol U."/>
            <person name="Lambert O."/>
            <person name="Liu K."/>
            <person name="Luo X."/>
            <person name="Luo Y."/>
            <person name="Macchiaroli N."/>
            <person name="Nichol S."/>
            <person name="Paps J."/>
            <person name="Parkinson J."/>
            <person name="Pouchkina-Stantcheva N."/>
            <person name="Riddiford N."/>
            <person name="Rosenzvit M."/>
            <person name="Salinas G."/>
            <person name="Wasmuth J.D."/>
            <person name="Zamanian M."/>
            <person name="Zheng Y."/>
            <person name="Cai X."/>
            <person name="Soberon X."/>
            <person name="Olson P.D."/>
            <person name="Laclette J.P."/>
            <person name="Brehm K."/>
            <person name="Berriman M."/>
            <person name="Garciarrubio A."/>
            <person name="Bobes R.J."/>
            <person name="Fragoso G."/>
            <person name="Sanchez-Flores A."/>
            <person name="Estrada K."/>
            <person name="Cevallos M.A."/>
            <person name="Morett E."/>
            <person name="Gonzalez V."/>
            <person name="Portillo T."/>
            <person name="Ochoa-Leyva A."/>
            <person name="Jose M.V."/>
            <person name="Sciutto E."/>
            <person name="Landa A."/>
            <person name="Jimenez L."/>
            <person name="Valdes V."/>
            <person name="Carrero J.C."/>
            <person name="Larralde C."/>
            <person name="Morales-Montor J."/>
            <person name="Limon-Lason J."/>
            <person name="Soberon X."/>
            <person name="Laclette J.P."/>
        </authorList>
    </citation>
    <scope>NUCLEOTIDE SEQUENCE [LARGE SCALE GENOMIC DNA]</scope>
</reference>
<proteinExistence type="predicted"/>
<reference evidence="4" key="3">
    <citation type="submission" date="2020-10" db="UniProtKB">
        <authorList>
            <consortium name="WormBaseParasite"/>
        </authorList>
    </citation>
    <scope>IDENTIFICATION</scope>
</reference>
<protein>
    <submittedName>
        <fullName evidence="4">Ovule protein</fullName>
    </submittedName>
</protein>
<evidence type="ECO:0000313" key="3">
    <source>
        <dbReference type="Proteomes" id="UP000492820"/>
    </source>
</evidence>
<organism evidence="2">
    <name type="scientific">Echinococcus granulosus</name>
    <name type="common">Hydatid tapeworm</name>
    <dbReference type="NCBI Taxonomy" id="6210"/>
    <lineage>
        <taxon>Eukaryota</taxon>
        <taxon>Metazoa</taxon>
        <taxon>Spiralia</taxon>
        <taxon>Lophotrochozoa</taxon>
        <taxon>Platyhelminthes</taxon>
        <taxon>Cestoda</taxon>
        <taxon>Eucestoda</taxon>
        <taxon>Cyclophyllidea</taxon>
        <taxon>Taeniidae</taxon>
        <taxon>Echinococcus</taxon>
        <taxon>Echinococcus granulosus group</taxon>
    </lineage>
</organism>
<sequence>MLGKLEAVFISKNQLKIDTHTNKRAKGRQDRTRRSQKCDFYKFQGYAKKMNEVRGGQSVPGEEEENTQMWVR</sequence>
<evidence type="ECO:0000313" key="2">
    <source>
        <dbReference type="EMBL" id="CDS16796.1"/>
    </source>
</evidence>
<dbReference type="WBParaSite" id="EgrG_000949900">
    <property type="protein sequence ID" value="EgrG_000949900"/>
    <property type="gene ID" value="EgrG_000949900"/>
</dbReference>
<dbReference type="Proteomes" id="UP000492820">
    <property type="component" value="Unassembled WGS sequence"/>
</dbReference>
<dbReference type="AlphaFoldDB" id="A0A068WGT4"/>
<name>A0A068WGT4_ECHGR</name>
<dbReference type="EMBL" id="LK028577">
    <property type="protein sequence ID" value="CDS16796.1"/>
    <property type="molecule type" value="Genomic_DNA"/>
</dbReference>
<accession>A0A068WGT4</accession>
<evidence type="ECO:0000256" key="1">
    <source>
        <dbReference type="SAM" id="MobiDB-lite"/>
    </source>
</evidence>